<keyword evidence="1" id="KW-0808">Transferase</keyword>
<reference evidence="1 2" key="1">
    <citation type="journal article" date="2018" name="Syst. Appl. Microbiol.">
        <title>Abditibacterium utsteinense sp. nov., the first cultivated member of candidate phylum FBP, isolated from ice-free Antarctic soil samples.</title>
        <authorList>
            <person name="Tahon G."/>
            <person name="Tytgat B."/>
            <person name="Lebbe L."/>
            <person name="Carlier A."/>
            <person name="Willems A."/>
        </authorList>
    </citation>
    <scope>NUCLEOTIDE SEQUENCE [LARGE SCALE GENOMIC DNA]</scope>
    <source>
        <strain evidence="1 2">LMG 29911</strain>
    </source>
</reference>
<protein>
    <submittedName>
        <fullName evidence="1">Macrocin-O-methyltransferase (TylF)</fullName>
    </submittedName>
</protein>
<organism evidence="1 2">
    <name type="scientific">Abditibacterium utsteinense</name>
    <dbReference type="NCBI Taxonomy" id="1960156"/>
    <lineage>
        <taxon>Bacteria</taxon>
        <taxon>Pseudomonadati</taxon>
        <taxon>Abditibacteriota</taxon>
        <taxon>Abditibacteriia</taxon>
        <taxon>Abditibacteriales</taxon>
        <taxon>Abditibacteriaceae</taxon>
        <taxon>Abditibacterium</taxon>
    </lineage>
</organism>
<dbReference type="PANTHER" id="PTHR40036:SF1">
    <property type="entry name" value="MACROCIN O-METHYLTRANSFERASE"/>
    <property type="match status" value="1"/>
</dbReference>
<keyword evidence="1" id="KW-0489">Methyltransferase</keyword>
<gene>
    <name evidence="1" type="ORF">B1R32_1196</name>
</gene>
<dbReference type="OrthoDB" id="460413at2"/>
<name>A0A2S8SQ11_9BACT</name>
<dbReference type="GO" id="GO:0032259">
    <property type="term" value="P:methylation"/>
    <property type="evidence" value="ECO:0007669"/>
    <property type="project" value="UniProtKB-KW"/>
</dbReference>
<evidence type="ECO:0000313" key="1">
    <source>
        <dbReference type="EMBL" id="PQV62866.1"/>
    </source>
</evidence>
<comment type="caution">
    <text evidence="1">The sequence shown here is derived from an EMBL/GenBank/DDBJ whole genome shotgun (WGS) entry which is preliminary data.</text>
</comment>
<dbReference type="AlphaFoldDB" id="A0A2S8SQ11"/>
<dbReference type="InterPro" id="IPR008884">
    <property type="entry name" value="TylF_MeTrfase"/>
</dbReference>
<accession>A0A2S8SQ11</accession>
<dbReference type="InParanoid" id="A0A2S8SQ11"/>
<dbReference type="PANTHER" id="PTHR40036">
    <property type="entry name" value="MACROCIN O-METHYLTRANSFERASE"/>
    <property type="match status" value="1"/>
</dbReference>
<dbReference type="Pfam" id="PF05711">
    <property type="entry name" value="TylF"/>
    <property type="match status" value="1"/>
</dbReference>
<dbReference type="GO" id="GO:0008168">
    <property type="term" value="F:methyltransferase activity"/>
    <property type="evidence" value="ECO:0007669"/>
    <property type="project" value="UniProtKB-KW"/>
</dbReference>
<dbReference type="EMBL" id="NIGF01000019">
    <property type="protein sequence ID" value="PQV62866.1"/>
    <property type="molecule type" value="Genomic_DNA"/>
</dbReference>
<proteinExistence type="predicted"/>
<keyword evidence="2" id="KW-1185">Reference proteome</keyword>
<evidence type="ECO:0000313" key="2">
    <source>
        <dbReference type="Proteomes" id="UP000237684"/>
    </source>
</evidence>
<dbReference type="Proteomes" id="UP000237684">
    <property type="component" value="Unassembled WGS sequence"/>
</dbReference>
<dbReference type="RefSeq" id="WP_106380959.1">
    <property type="nucleotide sequence ID" value="NZ_NIGF01000019.1"/>
</dbReference>
<dbReference type="InterPro" id="IPR029063">
    <property type="entry name" value="SAM-dependent_MTases_sf"/>
</dbReference>
<dbReference type="Gene3D" id="3.40.50.150">
    <property type="entry name" value="Vaccinia Virus protein VP39"/>
    <property type="match status" value="1"/>
</dbReference>
<sequence length="251" mass="27896">MSLLPFLPNSIKAALRQRLLKRLSAIDAGPWTFAGDGLATVHNTDFLRAPEFERAYQLGSATGSWNANQPRFRVYTACWAALQARDVPGDYVECGVNRGGMARAQMELLDFQKSTKNYWLVDTFRGFPEEQKDLVSAAMPVGTYGECYADVVKTFAPFPKARIVRGIVPEVLSQVEAERVCYLSLDMNCAEPEIAALHFFWPRLSKGALILMDDYAYDGYERQKLALDEFAGEHGVSILGLATGQGLIIKN</sequence>